<keyword evidence="1" id="KW-0560">Oxidoreductase</keyword>
<dbReference type="InterPro" id="IPR036291">
    <property type="entry name" value="NAD(P)-bd_dom_sf"/>
</dbReference>
<dbReference type="EMBL" id="JNBR01000126">
    <property type="protein sequence ID" value="OQR96883.1"/>
    <property type="molecule type" value="Genomic_DNA"/>
</dbReference>
<comment type="similarity">
    <text evidence="2">Belongs to the NAD(P)-dependent epimerase/dehydratase family. Dihydroflavonol-4-reductase subfamily.</text>
</comment>
<gene>
    <name evidence="4" type="ORF">ACHHYP_13169</name>
</gene>
<keyword evidence="5" id="KW-1185">Reference proteome</keyword>
<sequence length="324" mass="35189">MSGETVCVTGGSGFLGSYVVKLLLEKGYRVKTTVRDVTDTKKVAHLRALPGAAERLELFQADLLQEGSFDAAIKGCSGVFHTASPFFTKNQTRDALVVPAVEGTLNVLRSCARQESVRRVILTSSMAAIYVHCDTLPDDHVFTEADWSNEERMEKLGLWYCLSKTVAERTAHAFVADNRPNFDLVAMCPTLIFGPMLQPVVNESSDKVLKLANGDTKTLANAGRCFVDVRDVAQAHIAGFETASAAGRYMLVSCYGTDKDVVDAIRKVDPAVAINLPTAMSPGPPPPRINFDTSKARTGLGIVFRSLETMVEGTCKSLHEHTFL</sequence>
<dbReference type="FunFam" id="3.40.50.720:FF:000085">
    <property type="entry name" value="Dihydroflavonol reductase"/>
    <property type="match status" value="1"/>
</dbReference>
<evidence type="ECO:0000313" key="4">
    <source>
        <dbReference type="EMBL" id="OQR96883.1"/>
    </source>
</evidence>
<dbReference type="STRING" id="1202772.A0A1V9ZFX2"/>
<evidence type="ECO:0000259" key="3">
    <source>
        <dbReference type="Pfam" id="PF01370"/>
    </source>
</evidence>
<evidence type="ECO:0000256" key="1">
    <source>
        <dbReference type="ARBA" id="ARBA00023002"/>
    </source>
</evidence>
<dbReference type="PANTHER" id="PTHR10366">
    <property type="entry name" value="NAD DEPENDENT EPIMERASE/DEHYDRATASE"/>
    <property type="match status" value="1"/>
</dbReference>
<evidence type="ECO:0000256" key="2">
    <source>
        <dbReference type="ARBA" id="ARBA00023445"/>
    </source>
</evidence>
<dbReference type="Proteomes" id="UP000243579">
    <property type="component" value="Unassembled WGS sequence"/>
</dbReference>
<evidence type="ECO:0000313" key="5">
    <source>
        <dbReference type="Proteomes" id="UP000243579"/>
    </source>
</evidence>
<dbReference type="OrthoDB" id="2735536at2759"/>
<dbReference type="Gene3D" id="3.40.50.720">
    <property type="entry name" value="NAD(P)-binding Rossmann-like Domain"/>
    <property type="match status" value="1"/>
</dbReference>
<feature type="domain" description="NAD-dependent epimerase/dehydratase" evidence="3">
    <location>
        <begin position="6"/>
        <end position="242"/>
    </location>
</feature>
<dbReference type="InterPro" id="IPR001509">
    <property type="entry name" value="Epimerase_deHydtase"/>
</dbReference>
<reference evidence="4 5" key="1">
    <citation type="journal article" date="2014" name="Genome Biol. Evol.">
        <title>The secreted proteins of Achlya hypogyna and Thraustotheca clavata identify the ancestral oomycete secretome and reveal gene acquisitions by horizontal gene transfer.</title>
        <authorList>
            <person name="Misner I."/>
            <person name="Blouin N."/>
            <person name="Leonard G."/>
            <person name="Richards T.A."/>
            <person name="Lane C.E."/>
        </authorList>
    </citation>
    <scope>NUCLEOTIDE SEQUENCE [LARGE SCALE GENOMIC DNA]</scope>
    <source>
        <strain evidence="4 5">ATCC 48635</strain>
    </source>
</reference>
<organism evidence="4 5">
    <name type="scientific">Achlya hypogyna</name>
    <name type="common">Oomycete</name>
    <name type="synonym">Protoachlya hypogyna</name>
    <dbReference type="NCBI Taxonomy" id="1202772"/>
    <lineage>
        <taxon>Eukaryota</taxon>
        <taxon>Sar</taxon>
        <taxon>Stramenopiles</taxon>
        <taxon>Oomycota</taxon>
        <taxon>Saprolegniomycetes</taxon>
        <taxon>Saprolegniales</taxon>
        <taxon>Achlyaceae</taxon>
        <taxon>Achlya</taxon>
    </lineage>
</organism>
<dbReference type="Pfam" id="PF01370">
    <property type="entry name" value="Epimerase"/>
    <property type="match status" value="1"/>
</dbReference>
<dbReference type="InterPro" id="IPR050425">
    <property type="entry name" value="NAD(P)_dehydrat-like"/>
</dbReference>
<comment type="caution">
    <text evidence="4">The sequence shown here is derived from an EMBL/GenBank/DDBJ whole genome shotgun (WGS) entry which is preliminary data.</text>
</comment>
<dbReference type="SUPFAM" id="SSF51735">
    <property type="entry name" value="NAD(P)-binding Rossmann-fold domains"/>
    <property type="match status" value="1"/>
</dbReference>
<protein>
    <submittedName>
        <fullName evidence="4">Dihydroflavonol-4-reductase</fullName>
    </submittedName>
</protein>
<accession>A0A1V9ZFX2</accession>
<dbReference type="AlphaFoldDB" id="A0A1V9ZFX2"/>
<dbReference type="GO" id="GO:0016616">
    <property type="term" value="F:oxidoreductase activity, acting on the CH-OH group of donors, NAD or NADP as acceptor"/>
    <property type="evidence" value="ECO:0007669"/>
    <property type="project" value="TreeGrafter"/>
</dbReference>
<dbReference type="PANTHER" id="PTHR10366:SF564">
    <property type="entry name" value="STEROL-4-ALPHA-CARBOXYLATE 3-DEHYDROGENASE, DECARBOXYLATING"/>
    <property type="match status" value="1"/>
</dbReference>
<name>A0A1V9ZFX2_ACHHY</name>
<proteinExistence type="inferred from homology"/>
<dbReference type="CDD" id="cd08958">
    <property type="entry name" value="FR_SDR_e"/>
    <property type="match status" value="1"/>
</dbReference>